<dbReference type="Pfam" id="PF13599">
    <property type="entry name" value="Pentapeptide_4"/>
    <property type="match status" value="1"/>
</dbReference>
<dbReference type="InterPro" id="IPR051082">
    <property type="entry name" value="Pentapeptide-BTB/POZ_domain"/>
</dbReference>
<comment type="caution">
    <text evidence="1">Lacks conserved residue(s) required for the propagation of feature annotation.</text>
</comment>
<dbReference type="PROSITE" id="PS50110">
    <property type="entry name" value="RESPONSE_REGULATORY"/>
    <property type="match status" value="1"/>
</dbReference>
<feature type="region of interest" description="Disordered" evidence="2">
    <location>
        <begin position="161"/>
        <end position="270"/>
    </location>
</feature>
<evidence type="ECO:0000313" key="5">
    <source>
        <dbReference type="Proteomes" id="UP000007127"/>
    </source>
</evidence>
<dbReference type="Gene3D" id="3.40.50.2300">
    <property type="match status" value="1"/>
</dbReference>
<dbReference type="InterPro" id="IPR001789">
    <property type="entry name" value="Sig_transdc_resp-reg_receiver"/>
</dbReference>
<feature type="compositionally biased region" description="Polar residues" evidence="2">
    <location>
        <begin position="233"/>
        <end position="247"/>
    </location>
</feature>
<evidence type="ECO:0000256" key="1">
    <source>
        <dbReference type="PROSITE-ProRule" id="PRU00169"/>
    </source>
</evidence>
<evidence type="ECO:0000259" key="3">
    <source>
        <dbReference type="PROSITE" id="PS50110"/>
    </source>
</evidence>
<dbReference type="GO" id="GO:0000160">
    <property type="term" value="P:phosphorelay signal transduction system"/>
    <property type="evidence" value="ECO:0007669"/>
    <property type="project" value="InterPro"/>
</dbReference>
<dbReference type="PANTHER" id="PTHR14136:SF17">
    <property type="entry name" value="BTB_POZ DOMAIN-CONTAINING PROTEIN KCTD9"/>
    <property type="match status" value="1"/>
</dbReference>
<evidence type="ECO:0000313" key="4">
    <source>
        <dbReference type="EMBL" id="AJD53476.1"/>
    </source>
</evidence>
<dbReference type="PANTHER" id="PTHR14136">
    <property type="entry name" value="BTB_POZ DOMAIN-CONTAINING PROTEIN KCTD9"/>
    <property type="match status" value="1"/>
</dbReference>
<sequence length="484" mass="53014">MTKPDKAGKLGGMTTRSPKKLSVLYADYSDRNIKAVQTALEPLHLAAFHASDDRDAIIELTRTHRPDLILIGLYLDGIRGISTIRDLRQSASDADPFCNQVPVLLGAPKLDRRAMRDAVEAGIEGVFRQPVDADRLRKIVQTVIKKPRRFVFEGNYFGPAREGDNVAEPSRKIRQPRNASALIDRETEKPARRHDDIKSPEPAEEPASDQNGEKPAAKPRPSRSVTLKPAMHSKTSSRNAATVTQTLDTKRPTSAKIGIETSDAKPGKTQRDYNLDAAESVRAVLSTVPQPVETAKLTDDRAEDTDPVETSIDEKLVEIDLTEALKGHRLWVDTGGKEGAMMSIRHADLRDADLEGIDLTRCALPHVSFRNANCKKAVLRRCDMTAGDFIGCNLDHAVLAATRLSGASFTDAILRNTVFLGSDLAGASFRAMTLHNCDLSGANLAQTDFRDADLSTAKGLFAEQIQGARINANTRLPRDMKLKD</sequence>
<dbReference type="CDD" id="cd00156">
    <property type="entry name" value="REC"/>
    <property type="match status" value="1"/>
</dbReference>
<dbReference type="Gene3D" id="2.160.20.80">
    <property type="entry name" value="E3 ubiquitin-protein ligase SopA"/>
    <property type="match status" value="1"/>
</dbReference>
<dbReference type="InterPro" id="IPR011006">
    <property type="entry name" value="CheY-like_superfamily"/>
</dbReference>
<dbReference type="SUPFAM" id="SSF52172">
    <property type="entry name" value="CheY-like"/>
    <property type="match status" value="1"/>
</dbReference>
<protein>
    <recommendedName>
        <fullName evidence="3">Response regulatory domain-containing protein</fullName>
    </recommendedName>
</protein>
<dbReference type="InterPro" id="IPR001646">
    <property type="entry name" value="5peptide_repeat"/>
</dbReference>
<dbReference type="AlphaFoldDB" id="A0AB72UGK4"/>
<dbReference type="Pfam" id="PF00072">
    <property type="entry name" value="Response_reg"/>
    <property type="match status" value="1"/>
</dbReference>
<dbReference type="Proteomes" id="UP000007127">
    <property type="component" value="Chromosome"/>
</dbReference>
<feature type="domain" description="Response regulatory" evidence="3">
    <location>
        <begin position="22"/>
        <end position="144"/>
    </location>
</feature>
<dbReference type="Pfam" id="PF00805">
    <property type="entry name" value="Pentapeptide"/>
    <property type="match status" value="1"/>
</dbReference>
<gene>
    <name evidence="4" type="ORF">TH3_16870</name>
</gene>
<dbReference type="GeneID" id="31929047"/>
<feature type="compositionally biased region" description="Basic and acidic residues" evidence="2">
    <location>
        <begin position="183"/>
        <end position="201"/>
    </location>
</feature>
<dbReference type="RefSeq" id="WP_007090153.1">
    <property type="nucleotide sequence ID" value="NZ_CP004388.1"/>
</dbReference>
<evidence type="ECO:0000256" key="2">
    <source>
        <dbReference type="SAM" id="MobiDB-lite"/>
    </source>
</evidence>
<accession>A0AB72UGK4</accession>
<name>A0AB72UGK4_9PROT</name>
<dbReference type="EMBL" id="CP004388">
    <property type="protein sequence ID" value="AJD53476.1"/>
    <property type="molecule type" value="Genomic_DNA"/>
</dbReference>
<dbReference type="SUPFAM" id="SSF141571">
    <property type="entry name" value="Pentapeptide repeat-like"/>
    <property type="match status" value="1"/>
</dbReference>
<organism evidence="4 5">
    <name type="scientific">Thalassospira xiamenensis M-5 = DSM 17429</name>
    <dbReference type="NCBI Taxonomy" id="1123366"/>
    <lineage>
        <taxon>Bacteria</taxon>
        <taxon>Pseudomonadati</taxon>
        <taxon>Pseudomonadota</taxon>
        <taxon>Alphaproteobacteria</taxon>
        <taxon>Rhodospirillales</taxon>
        <taxon>Thalassospiraceae</taxon>
        <taxon>Thalassospira</taxon>
    </lineage>
</organism>
<proteinExistence type="predicted"/>
<dbReference type="KEGG" id="txi:TH3_16870"/>
<reference evidence="4 5" key="1">
    <citation type="journal article" date="2012" name="J. Bacteriol.">
        <title>Genome sequence of Thalassospira xiamenensis type strain M-5.</title>
        <authorList>
            <person name="Lai Q."/>
            <person name="Shao Z."/>
        </authorList>
    </citation>
    <scope>NUCLEOTIDE SEQUENCE [LARGE SCALE GENOMIC DNA]</scope>
    <source>
        <strain evidence="4 5">M-5</strain>
    </source>
</reference>